<dbReference type="eggNOG" id="COG2982">
    <property type="taxonomic scope" value="Bacteria"/>
</dbReference>
<feature type="region of interest" description="Disordered" evidence="1">
    <location>
        <begin position="539"/>
        <end position="560"/>
    </location>
</feature>
<dbReference type="EMBL" id="JMPR01000008">
    <property type="protein sequence ID" value="KFD22342.1"/>
    <property type="molecule type" value="Genomic_DNA"/>
</dbReference>
<reference evidence="2 3" key="1">
    <citation type="submission" date="2014-05" db="EMBL/GenBank/DDBJ databases">
        <title>ATOL: Assembling a taxonomically balanced genome-scale reconstruction of the evolutionary history of the Enterobacteriaceae.</title>
        <authorList>
            <person name="Plunkett G.III."/>
            <person name="Neeno-Eckwall E.C."/>
            <person name="Glasner J.D."/>
            <person name="Perna N.T."/>
        </authorList>
    </citation>
    <scope>NUCLEOTIDE SEQUENCE [LARGE SCALE GENOMIC DNA]</scope>
    <source>
        <strain evidence="2 3">ATCC 33301</strain>
    </source>
</reference>
<proteinExistence type="predicted"/>
<dbReference type="OrthoDB" id="7053268at2"/>
<accession>A0A085JPE6</accession>
<evidence type="ECO:0000313" key="3">
    <source>
        <dbReference type="Proteomes" id="UP000028602"/>
    </source>
</evidence>
<dbReference type="InterPro" id="IPR052894">
    <property type="entry name" value="AsmA-related"/>
</dbReference>
<dbReference type="Proteomes" id="UP000028602">
    <property type="component" value="Unassembled WGS sequence"/>
</dbReference>
<dbReference type="AlphaFoldDB" id="A0A085JPE6"/>
<evidence type="ECO:0000256" key="1">
    <source>
        <dbReference type="SAM" id="MobiDB-lite"/>
    </source>
</evidence>
<dbReference type="GO" id="GO:0090313">
    <property type="term" value="P:regulation of protein targeting to membrane"/>
    <property type="evidence" value="ECO:0007669"/>
    <property type="project" value="TreeGrafter"/>
</dbReference>
<protein>
    <submittedName>
        <fullName evidence="2">Putative exported protein</fullName>
    </submittedName>
</protein>
<comment type="caution">
    <text evidence="2">The sequence shown here is derived from an EMBL/GenBank/DDBJ whole genome shotgun (WGS) entry which is preliminary data.</text>
</comment>
<organism evidence="2 3">
    <name type="scientific">Tatumella ptyseos ATCC 33301</name>
    <dbReference type="NCBI Taxonomy" id="1005995"/>
    <lineage>
        <taxon>Bacteria</taxon>
        <taxon>Pseudomonadati</taxon>
        <taxon>Pseudomonadota</taxon>
        <taxon>Gammaproteobacteria</taxon>
        <taxon>Enterobacterales</taxon>
        <taxon>Erwiniaceae</taxon>
        <taxon>Tatumella</taxon>
    </lineage>
</organism>
<name>A0A085JPE6_9GAMM</name>
<dbReference type="PANTHER" id="PTHR30441:SF4">
    <property type="entry name" value="PROTEIN ASMA"/>
    <property type="match status" value="1"/>
</dbReference>
<dbReference type="RefSeq" id="WP_029990040.1">
    <property type="nucleotide sequence ID" value="NZ_ATMJ01000015.1"/>
</dbReference>
<sequence length="560" mass="61558">MKFIGKFFLILLLILLLVLITGYFLLKSAWGAATLSRWISDETAYHLSIGRLHHSFSTPLEVTLDNFSFGHDGQPALVVADKVTLDLSLLQFSSPSRFDSITLTNGEVNLANISPGTAIPLQANHLRLNNISIVEPGTGTDSGFQASQIVADISPWNPGENSLQGSQYHFSMGIGQLTLNTQQLSNIHANGQVDPQQLTLDHLDGQAERGNFSGSLTRDAQGHWQVQQLSLQDIRFQTEKNLPDFLAPLVRHNIRPARIDISHATIVGPDWAVTDFNMQLANPQLPASDLLTQGGTLKLQASELVYDNNDFVSPQADAEATPEGLRIDSISTHWKNGTLSASGDWLRANRQLALNNLTISGLEYTLPQDWRQWWMAPLPDWLDSVVVHQLAVSNSLVIDINPAFPFQMTALHGTGHELLLARNHQWGIWSGDSEWKATEATFNRRDINAPWLKLHADDRQITVSDLKMLADNGPLVGSAQISQQPSRNFSLSLQGQSVPTDLFAHWGWPVTPAGEKGSITLNVTGKLQADQPLRPTVNGTLHLSTPAGAQQQSMQDGVIR</sequence>
<dbReference type="PANTHER" id="PTHR30441">
    <property type="entry name" value="DUF748 DOMAIN-CONTAINING PROTEIN"/>
    <property type="match status" value="1"/>
</dbReference>
<keyword evidence="3" id="KW-1185">Reference proteome</keyword>
<evidence type="ECO:0000313" key="2">
    <source>
        <dbReference type="EMBL" id="KFD22342.1"/>
    </source>
</evidence>
<dbReference type="GO" id="GO:0005886">
    <property type="term" value="C:plasma membrane"/>
    <property type="evidence" value="ECO:0007669"/>
    <property type="project" value="TreeGrafter"/>
</dbReference>
<gene>
    <name evidence="2" type="ORF">GTPT_0516</name>
</gene>